<protein>
    <submittedName>
        <fullName evidence="2">Uncharacterized protein</fullName>
    </submittedName>
</protein>
<sequence>MSKKPTKSKKKEETKLTREEELERENELLRLENTYLKKLKAFRENPNAFHEKHRQKWHLNSKKKDSD</sequence>
<keyword evidence="3" id="KW-1185">Reference proteome</keyword>
<comment type="caution">
    <text evidence="2">The sequence shown here is derived from an EMBL/GenBank/DDBJ whole genome shotgun (WGS) entry which is preliminary data.</text>
</comment>
<evidence type="ECO:0000313" key="3">
    <source>
        <dbReference type="Proteomes" id="UP000281498"/>
    </source>
</evidence>
<gene>
    <name evidence="2" type="ORF">CR203_24290</name>
</gene>
<reference evidence="2 3" key="1">
    <citation type="submission" date="2017-10" db="EMBL/GenBank/DDBJ databases">
        <title>Bacillus sp. nov., a halophilic bacterium isolated from a Keqin Lake.</title>
        <authorList>
            <person name="Wang H."/>
        </authorList>
    </citation>
    <scope>NUCLEOTIDE SEQUENCE [LARGE SCALE GENOMIC DNA]</scope>
    <source>
        <strain evidence="2 3">KCTC 13187</strain>
    </source>
</reference>
<feature type="region of interest" description="Disordered" evidence="1">
    <location>
        <begin position="46"/>
        <end position="67"/>
    </location>
</feature>
<feature type="compositionally biased region" description="Basic residues" evidence="1">
    <location>
        <begin position="51"/>
        <end position="61"/>
    </location>
</feature>
<organism evidence="2 3">
    <name type="scientific">Salipaludibacillus neizhouensis</name>
    <dbReference type="NCBI Taxonomy" id="885475"/>
    <lineage>
        <taxon>Bacteria</taxon>
        <taxon>Bacillati</taxon>
        <taxon>Bacillota</taxon>
        <taxon>Bacilli</taxon>
        <taxon>Bacillales</taxon>
        <taxon>Bacillaceae</taxon>
    </lineage>
</organism>
<name>A0A3A9K1P1_9BACI</name>
<dbReference type="Proteomes" id="UP000281498">
    <property type="component" value="Unassembled WGS sequence"/>
</dbReference>
<feature type="region of interest" description="Disordered" evidence="1">
    <location>
        <begin position="1"/>
        <end position="23"/>
    </location>
</feature>
<feature type="compositionally biased region" description="Basic and acidic residues" evidence="1">
    <location>
        <begin position="10"/>
        <end position="23"/>
    </location>
</feature>
<dbReference type="AlphaFoldDB" id="A0A3A9K1P1"/>
<proteinExistence type="predicted"/>
<dbReference type="RefSeq" id="WP_110937532.1">
    <property type="nucleotide sequence ID" value="NZ_KZ614146.1"/>
</dbReference>
<accession>A0A3A9K1P1</accession>
<evidence type="ECO:0000256" key="1">
    <source>
        <dbReference type="SAM" id="MobiDB-lite"/>
    </source>
</evidence>
<evidence type="ECO:0000313" key="2">
    <source>
        <dbReference type="EMBL" id="RKL64810.1"/>
    </source>
</evidence>
<dbReference type="EMBL" id="PDOE01000036">
    <property type="protein sequence ID" value="RKL64810.1"/>
    <property type="molecule type" value="Genomic_DNA"/>
</dbReference>